<sequence length="720" mass="80344">MADRDQAIDRAAYLGRLPPYAFLRSENERGRRERFDDIDHCTAQLLEAALAGQCIINLVDDDTDPERHTLVTATPIDPVGRTALEKNLSLSAQQANGAWFLPEAVPLKSQTVNLSAHLRSQPSYALTLAADDNVRVRLASSPDAMLTWSLLVPLFDQLLRPITERAAAPVRTPDEHRTVWLEIVRCYQRLGISAGSVLWAFAYRGGWSGLDRAGHARARIALLDAIIGHDPLSIVRAFRAERISAFIDKTAQKAKRGTPLARLVLTKKMQPILSAYFAGSWLEFLDYLELSPNPNEELMTALPQPTFFVGGASKVGSAAAEHGIEVDDVNAMLAAFLGQDTTTSPVERRVTALRSWWRHFDAAHASQRTGMPDLWGLVEDAPHSIGPLPCPAPRLFERFLPTDLVAEVEELWSGTVLPRWPQAITTEPYPHMAMAETLGPAVSFWHGVGLTAWFVCAGPSSRTPLNGLRGYYERTLTELAVMGTPIHPSLFEELEQAENLLGPPEELIQHEEQVQMSDGVIAIRFIGGGQRRAGFEILRDIITRHRRGWSNRYLDSYLQERWTQELAAVARELHRRIAVARKAPTFRQFAKFSAGTAGHWFNGDLAALYTAIGENAPDTASRVRLLPRDTRQFIETVYAELGGRPYEEHLRITDFSTADRYRQRARLATASTRYVQIFEALGRPPKHTEFGAGRYEWDWADGLENGWPLYQRAITAAGGP</sequence>
<accession>A0A5S4H445</accession>
<dbReference type="Proteomes" id="UP000305238">
    <property type="component" value="Unassembled WGS sequence"/>
</dbReference>
<dbReference type="RefSeq" id="WP_138636803.1">
    <property type="nucleotide sequence ID" value="NZ_JASWDG010000005.1"/>
</dbReference>
<protein>
    <submittedName>
        <fullName evidence="1">Stress protein</fullName>
    </submittedName>
</protein>
<proteinExistence type="predicted"/>
<evidence type="ECO:0000313" key="1">
    <source>
        <dbReference type="EMBL" id="TMR39514.1"/>
    </source>
</evidence>
<comment type="caution">
    <text evidence="1">The sequence shown here is derived from an EMBL/GenBank/DDBJ whole genome shotgun (WGS) entry which is preliminary data.</text>
</comment>
<keyword evidence="2" id="KW-1185">Reference proteome</keyword>
<evidence type="ECO:0000313" key="2">
    <source>
        <dbReference type="Proteomes" id="UP000305238"/>
    </source>
</evidence>
<reference evidence="1 2" key="1">
    <citation type="submission" date="2019-05" db="EMBL/GenBank/DDBJ databases">
        <title>Draft genome sequence of Actinomadura geliboluensis A8036.</title>
        <authorList>
            <person name="Saricaoglu S."/>
            <person name="Isik K."/>
        </authorList>
    </citation>
    <scope>NUCLEOTIDE SEQUENCE [LARGE SCALE GENOMIC DNA]</scope>
    <source>
        <strain evidence="1 2">A8036</strain>
    </source>
</reference>
<name>A0A5S4H445_9ACTN</name>
<dbReference type="EMBL" id="VCKZ01000084">
    <property type="protein sequence ID" value="TMR39514.1"/>
    <property type="molecule type" value="Genomic_DNA"/>
</dbReference>
<organism evidence="1 2">
    <name type="scientific">Actinomadura geliboluensis</name>
    <dbReference type="NCBI Taxonomy" id="882440"/>
    <lineage>
        <taxon>Bacteria</taxon>
        <taxon>Bacillati</taxon>
        <taxon>Actinomycetota</taxon>
        <taxon>Actinomycetes</taxon>
        <taxon>Streptosporangiales</taxon>
        <taxon>Thermomonosporaceae</taxon>
        <taxon>Actinomadura</taxon>
    </lineage>
</organism>
<gene>
    <name evidence="1" type="ORF">ETD96_14190</name>
</gene>
<dbReference type="AlphaFoldDB" id="A0A5S4H445"/>
<dbReference type="OrthoDB" id="3895589at2"/>